<keyword evidence="9" id="KW-1185">Reference proteome</keyword>
<evidence type="ECO:0000313" key="8">
    <source>
        <dbReference type="EMBL" id="RDX99831.1"/>
    </source>
</evidence>
<evidence type="ECO:0000259" key="7">
    <source>
        <dbReference type="Pfam" id="PF17917"/>
    </source>
</evidence>
<comment type="caution">
    <text evidence="8">The sequence shown here is derived from an EMBL/GenBank/DDBJ whole genome shotgun (WGS) entry which is preliminary data.</text>
</comment>
<dbReference type="Pfam" id="PF17917">
    <property type="entry name" value="RT_RNaseH"/>
    <property type="match status" value="1"/>
</dbReference>
<dbReference type="PANTHER" id="PTHR34072:SF57">
    <property type="entry name" value="RNA-DIRECTED DNA POLYMERASE"/>
    <property type="match status" value="1"/>
</dbReference>
<dbReference type="OrthoDB" id="10055717at2759"/>
<keyword evidence="4" id="KW-0255">Endonuclease</keyword>
<dbReference type="GO" id="GO:0016787">
    <property type="term" value="F:hydrolase activity"/>
    <property type="evidence" value="ECO:0007669"/>
    <property type="project" value="UniProtKB-KW"/>
</dbReference>
<gene>
    <name evidence="8" type="primary">pol</name>
    <name evidence="8" type="ORF">CR513_17074</name>
</gene>
<keyword evidence="3" id="KW-0540">Nuclease</keyword>
<dbReference type="SUPFAM" id="SSF56672">
    <property type="entry name" value="DNA/RNA polymerases"/>
    <property type="match status" value="1"/>
</dbReference>
<dbReference type="EMBL" id="QJKJ01003124">
    <property type="protein sequence ID" value="RDX99831.1"/>
    <property type="molecule type" value="Genomic_DNA"/>
</dbReference>
<dbReference type="AlphaFoldDB" id="A0A371HAL9"/>
<evidence type="ECO:0000256" key="2">
    <source>
        <dbReference type="ARBA" id="ARBA00022695"/>
    </source>
</evidence>
<dbReference type="PANTHER" id="PTHR34072">
    <property type="entry name" value="ENZYMATIC POLYPROTEIN-RELATED"/>
    <property type="match status" value="1"/>
</dbReference>
<dbReference type="GO" id="GO:0004519">
    <property type="term" value="F:endonuclease activity"/>
    <property type="evidence" value="ECO:0007669"/>
    <property type="project" value="UniProtKB-KW"/>
</dbReference>
<feature type="domain" description="Reverse transcriptase RNase H-like" evidence="7">
    <location>
        <begin position="4"/>
        <end position="61"/>
    </location>
</feature>
<dbReference type="InterPro" id="IPR041373">
    <property type="entry name" value="RT_RNaseH"/>
</dbReference>
<evidence type="ECO:0000256" key="1">
    <source>
        <dbReference type="ARBA" id="ARBA00022679"/>
    </source>
</evidence>
<name>A0A371HAL9_MUCPR</name>
<evidence type="ECO:0000256" key="5">
    <source>
        <dbReference type="ARBA" id="ARBA00022801"/>
    </source>
</evidence>
<organism evidence="8 9">
    <name type="scientific">Mucuna pruriens</name>
    <name type="common">Velvet bean</name>
    <name type="synonym">Dolichos pruriens</name>
    <dbReference type="NCBI Taxonomy" id="157652"/>
    <lineage>
        <taxon>Eukaryota</taxon>
        <taxon>Viridiplantae</taxon>
        <taxon>Streptophyta</taxon>
        <taxon>Embryophyta</taxon>
        <taxon>Tracheophyta</taxon>
        <taxon>Spermatophyta</taxon>
        <taxon>Magnoliopsida</taxon>
        <taxon>eudicotyledons</taxon>
        <taxon>Gunneridae</taxon>
        <taxon>Pentapetalae</taxon>
        <taxon>rosids</taxon>
        <taxon>fabids</taxon>
        <taxon>Fabales</taxon>
        <taxon>Fabaceae</taxon>
        <taxon>Papilionoideae</taxon>
        <taxon>50 kb inversion clade</taxon>
        <taxon>NPAAA clade</taxon>
        <taxon>indigoferoid/millettioid clade</taxon>
        <taxon>Phaseoleae</taxon>
        <taxon>Mucuna</taxon>
    </lineage>
</organism>
<dbReference type="InterPro" id="IPR043502">
    <property type="entry name" value="DNA/RNA_pol_sf"/>
</dbReference>
<keyword evidence="1" id="KW-0808">Transferase</keyword>
<sequence length="196" mass="23271">MDLAQMNYTTMEKELMTIVFALDKFRSYMLGFKVIVFFDHTALKFLLKKPDAKSRLIWWLLKDVENSAADYLSKIEREIDPMLIRDDFPNEQLLQIDTSRPWYADICNFLIASIFPPGASRTDREKLKSEAKYYVRDDPYLYNSQVYSLVLHFFHSIARGGHYKSTRTAWKVLECRFYWPTIFRDAHQFASAYKPC</sequence>
<dbReference type="Gene3D" id="1.10.340.70">
    <property type="match status" value="1"/>
</dbReference>
<proteinExistence type="predicted"/>
<reference evidence="8" key="1">
    <citation type="submission" date="2018-05" db="EMBL/GenBank/DDBJ databases">
        <title>Draft genome of Mucuna pruriens seed.</title>
        <authorList>
            <person name="Nnadi N.E."/>
            <person name="Vos R."/>
            <person name="Hasami M.H."/>
            <person name="Devisetty U.K."/>
            <person name="Aguiy J.C."/>
        </authorList>
    </citation>
    <scope>NUCLEOTIDE SEQUENCE [LARGE SCALE GENOMIC DNA]</scope>
    <source>
        <strain evidence="8">JCA_2017</strain>
    </source>
</reference>
<evidence type="ECO:0000256" key="4">
    <source>
        <dbReference type="ARBA" id="ARBA00022759"/>
    </source>
</evidence>
<feature type="non-terminal residue" evidence="8">
    <location>
        <position position="1"/>
    </location>
</feature>
<dbReference type="GO" id="GO:0003964">
    <property type="term" value="F:RNA-directed DNA polymerase activity"/>
    <property type="evidence" value="ECO:0007669"/>
    <property type="project" value="UniProtKB-KW"/>
</dbReference>
<accession>A0A371HAL9</accession>
<dbReference type="Proteomes" id="UP000257109">
    <property type="component" value="Unassembled WGS sequence"/>
</dbReference>
<keyword evidence="2" id="KW-0548">Nucleotidyltransferase</keyword>
<keyword evidence="6" id="KW-0695">RNA-directed DNA polymerase</keyword>
<evidence type="ECO:0000313" key="9">
    <source>
        <dbReference type="Proteomes" id="UP000257109"/>
    </source>
</evidence>
<keyword evidence="5" id="KW-0378">Hydrolase</keyword>
<evidence type="ECO:0000256" key="3">
    <source>
        <dbReference type="ARBA" id="ARBA00022722"/>
    </source>
</evidence>
<evidence type="ECO:0000256" key="6">
    <source>
        <dbReference type="ARBA" id="ARBA00022918"/>
    </source>
</evidence>
<protein>
    <submittedName>
        <fullName evidence="8">Retrovirus-related Pol polyprotein from transposon 17.6</fullName>
    </submittedName>
</protein>